<evidence type="ECO:0000256" key="1">
    <source>
        <dbReference type="ARBA" id="ARBA00005564"/>
    </source>
</evidence>
<comment type="similarity">
    <text evidence="1">Belongs to the cycloisomerase 2 family.</text>
</comment>
<keyword evidence="3" id="KW-1185">Reference proteome</keyword>
<accession>A0A9P9JJ22</accession>
<comment type="caution">
    <text evidence="2">The sequence shown here is derived from an EMBL/GenBank/DDBJ whole genome shotgun (WGS) entry which is preliminary data.</text>
</comment>
<reference evidence="2" key="1">
    <citation type="journal article" date="2021" name="Nat. Commun.">
        <title>Genetic determinants of endophytism in the Arabidopsis root mycobiome.</title>
        <authorList>
            <person name="Mesny F."/>
            <person name="Miyauchi S."/>
            <person name="Thiergart T."/>
            <person name="Pickel B."/>
            <person name="Atanasova L."/>
            <person name="Karlsson M."/>
            <person name="Huettel B."/>
            <person name="Barry K.W."/>
            <person name="Haridas S."/>
            <person name="Chen C."/>
            <person name="Bauer D."/>
            <person name="Andreopoulos W."/>
            <person name="Pangilinan J."/>
            <person name="LaButti K."/>
            <person name="Riley R."/>
            <person name="Lipzen A."/>
            <person name="Clum A."/>
            <person name="Drula E."/>
            <person name="Henrissat B."/>
            <person name="Kohler A."/>
            <person name="Grigoriev I.V."/>
            <person name="Martin F.M."/>
            <person name="Hacquard S."/>
        </authorList>
    </citation>
    <scope>NUCLEOTIDE SEQUENCE</scope>
    <source>
        <strain evidence="2">MPI-CAGE-AT-0147</strain>
    </source>
</reference>
<proteinExistence type="inferred from homology"/>
<dbReference type="GO" id="GO:0017057">
    <property type="term" value="F:6-phosphogluconolactonase activity"/>
    <property type="evidence" value="ECO:0007669"/>
    <property type="project" value="TreeGrafter"/>
</dbReference>
<evidence type="ECO:0000313" key="2">
    <source>
        <dbReference type="EMBL" id="KAH7160750.1"/>
    </source>
</evidence>
<dbReference type="EMBL" id="JAGMUV010000004">
    <property type="protein sequence ID" value="KAH7160750.1"/>
    <property type="molecule type" value="Genomic_DNA"/>
</dbReference>
<dbReference type="AlphaFoldDB" id="A0A9P9JJ22"/>
<dbReference type="OrthoDB" id="9972196at2759"/>
<dbReference type="Proteomes" id="UP000738349">
    <property type="component" value="Unassembled WGS sequence"/>
</dbReference>
<protein>
    <submittedName>
        <fullName evidence="2">Uncharacterized protein</fullName>
    </submittedName>
</protein>
<dbReference type="PANTHER" id="PTHR30344">
    <property type="entry name" value="6-PHOSPHOGLUCONOLACTONASE-RELATED"/>
    <property type="match status" value="1"/>
</dbReference>
<dbReference type="Gene3D" id="2.130.10.10">
    <property type="entry name" value="YVTN repeat-like/Quinoprotein amine dehydrogenase"/>
    <property type="match status" value="1"/>
</dbReference>
<sequence length="217" mass="24071">MGKDSQSPINPISITPIEDLLLKTVQSEPELSRREVPHLRAVRDPTGQFVVVPDLDANIVRIYAVPGHDLNLSKREHLLVAPGSGPINLAFAKQREKIFMYVFMGRSNTIDGYEVAYDGNEIIFDEVWASGHGKEGGTRTEDAAFEMVVYRNSTRHRTSQKQTTNASMNPDSKFFIILSRSESALGIPSFDPNSTTVASDRLYNFAIDPQIGSLGFL</sequence>
<organism evidence="2 3">
    <name type="scientific">Dactylonectria macrodidyma</name>
    <dbReference type="NCBI Taxonomy" id="307937"/>
    <lineage>
        <taxon>Eukaryota</taxon>
        <taxon>Fungi</taxon>
        <taxon>Dikarya</taxon>
        <taxon>Ascomycota</taxon>
        <taxon>Pezizomycotina</taxon>
        <taxon>Sordariomycetes</taxon>
        <taxon>Hypocreomycetidae</taxon>
        <taxon>Hypocreales</taxon>
        <taxon>Nectriaceae</taxon>
        <taxon>Dactylonectria</taxon>
    </lineage>
</organism>
<dbReference type="PANTHER" id="PTHR30344:SF1">
    <property type="entry name" value="6-PHOSPHOGLUCONOLACTONASE"/>
    <property type="match status" value="1"/>
</dbReference>
<name>A0A9P9JJ22_9HYPO</name>
<evidence type="ECO:0000313" key="3">
    <source>
        <dbReference type="Proteomes" id="UP000738349"/>
    </source>
</evidence>
<dbReference type="InterPro" id="IPR050282">
    <property type="entry name" value="Cycloisomerase_2"/>
</dbReference>
<dbReference type="InterPro" id="IPR019405">
    <property type="entry name" value="Lactonase_7-beta_prop"/>
</dbReference>
<dbReference type="Pfam" id="PF10282">
    <property type="entry name" value="Lactonase"/>
    <property type="match status" value="1"/>
</dbReference>
<dbReference type="InterPro" id="IPR015943">
    <property type="entry name" value="WD40/YVTN_repeat-like_dom_sf"/>
</dbReference>
<gene>
    <name evidence="2" type="ORF">EDB81DRAFT_879094</name>
</gene>